<dbReference type="InterPro" id="IPR018490">
    <property type="entry name" value="cNMP-bd_dom_sf"/>
</dbReference>
<dbReference type="eggNOG" id="COG1020">
    <property type="taxonomic scope" value="Bacteria"/>
</dbReference>
<dbReference type="GO" id="GO:0003824">
    <property type="term" value="F:catalytic activity"/>
    <property type="evidence" value="ECO:0007669"/>
    <property type="project" value="InterPro"/>
</dbReference>
<organism evidence="2 3">
    <name type="scientific">Anaerovibrio lipolyticus</name>
    <dbReference type="NCBI Taxonomy" id="82374"/>
    <lineage>
        <taxon>Bacteria</taxon>
        <taxon>Bacillati</taxon>
        <taxon>Bacillota</taxon>
        <taxon>Negativicutes</taxon>
        <taxon>Selenomonadales</taxon>
        <taxon>Selenomonadaceae</taxon>
        <taxon>Anaerovibrio</taxon>
    </lineage>
</organism>
<protein>
    <recommendedName>
        <fullName evidence="1">Condensation domain-containing protein</fullName>
    </recommendedName>
</protein>
<keyword evidence="3" id="KW-1185">Reference proteome</keyword>
<dbReference type="Pfam" id="PF00668">
    <property type="entry name" value="Condensation"/>
    <property type="match status" value="2"/>
</dbReference>
<name>A0A0B2K280_9FIRM</name>
<reference evidence="2 3" key="1">
    <citation type="journal article" date="2013" name="PLoS ONE">
        <title>Identification and characterization of three novel lipases belonging to families II and V from Anaerovibrio lipolyticus 5ST.</title>
        <authorList>
            <person name="Prive F."/>
            <person name="Kaderbhai N.N."/>
            <person name="Girdwood S."/>
            <person name="Worgan H.J."/>
            <person name="Pinloche E."/>
            <person name="Scollan N.D."/>
            <person name="Huws S.A."/>
            <person name="Newbold C.J."/>
        </authorList>
    </citation>
    <scope>NUCLEOTIDE SEQUENCE [LARGE SCALE GENOMIC DNA]</scope>
    <source>
        <strain evidence="2 3">5S</strain>
    </source>
</reference>
<comment type="caution">
    <text evidence="2">The sequence shown here is derived from an EMBL/GenBank/DDBJ whole genome shotgun (WGS) entry which is preliminary data.</text>
</comment>
<dbReference type="PANTHER" id="PTHR45527">
    <property type="entry name" value="NONRIBOSOMAL PEPTIDE SYNTHETASE"/>
    <property type="match status" value="1"/>
</dbReference>
<accession>A0A0B2K280</accession>
<evidence type="ECO:0000313" key="2">
    <source>
        <dbReference type="EMBL" id="KHM52881.1"/>
    </source>
</evidence>
<dbReference type="STRING" id="82374.NZ47_02115"/>
<feature type="domain" description="Condensation" evidence="1">
    <location>
        <begin position="57"/>
        <end position="167"/>
    </location>
</feature>
<evidence type="ECO:0000259" key="1">
    <source>
        <dbReference type="Pfam" id="PF00668"/>
    </source>
</evidence>
<dbReference type="InterPro" id="IPR014710">
    <property type="entry name" value="RmlC-like_jellyroll"/>
</dbReference>
<dbReference type="GO" id="GO:0044550">
    <property type="term" value="P:secondary metabolite biosynthetic process"/>
    <property type="evidence" value="ECO:0007669"/>
    <property type="project" value="TreeGrafter"/>
</dbReference>
<dbReference type="GO" id="GO:0005737">
    <property type="term" value="C:cytoplasm"/>
    <property type="evidence" value="ECO:0007669"/>
    <property type="project" value="TreeGrafter"/>
</dbReference>
<dbReference type="AlphaFoldDB" id="A0A0B2K280"/>
<feature type="domain" description="Condensation" evidence="1">
    <location>
        <begin position="214"/>
        <end position="448"/>
    </location>
</feature>
<gene>
    <name evidence="2" type="ORF">NZ47_02115</name>
</gene>
<dbReference type="InterPro" id="IPR001242">
    <property type="entry name" value="Condensation_dom"/>
</dbReference>
<proteinExistence type="predicted"/>
<dbReference type="GO" id="GO:0043041">
    <property type="term" value="P:amino acid activation for nonribosomal peptide biosynthetic process"/>
    <property type="evidence" value="ECO:0007669"/>
    <property type="project" value="TreeGrafter"/>
</dbReference>
<dbReference type="SUPFAM" id="SSF52777">
    <property type="entry name" value="CoA-dependent acyltransferases"/>
    <property type="match status" value="2"/>
</dbReference>
<dbReference type="SUPFAM" id="SSF51206">
    <property type="entry name" value="cAMP-binding domain-like"/>
    <property type="match status" value="1"/>
</dbReference>
<dbReference type="Gene3D" id="2.60.120.10">
    <property type="entry name" value="Jelly Rolls"/>
    <property type="match status" value="1"/>
</dbReference>
<dbReference type="PANTHER" id="PTHR45527:SF1">
    <property type="entry name" value="FATTY ACID SYNTHASE"/>
    <property type="match status" value="1"/>
</dbReference>
<dbReference type="EMBL" id="JSCE01000040">
    <property type="protein sequence ID" value="KHM52881.1"/>
    <property type="molecule type" value="Genomic_DNA"/>
</dbReference>
<evidence type="ECO:0000313" key="3">
    <source>
        <dbReference type="Proteomes" id="UP000030993"/>
    </source>
</evidence>
<dbReference type="Gene3D" id="3.30.559.30">
    <property type="entry name" value="Nonribosomal peptide synthetase, condensation domain"/>
    <property type="match status" value="1"/>
</dbReference>
<dbReference type="Gene3D" id="3.30.559.10">
    <property type="entry name" value="Chloramphenicol acetyltransferase-like domain"/>
    <property type="match status" value="1"/>
</dbReference>
<dbReference type="GO" id="GO:0008610">
    <property type="term" value="P:lipid biosynthetic process"/>
    <property type="evidence" value="ECO:0007669"/>
    <property type="project" value="UniProtKB-ARBA"/>
</dbReference>
<dbReference type="GO" id="GO:0031177">
    <property type="term" value="F:phosphopantetheine binding"/>
    <property type="evidence" value="ECO:0007669"/>
    <property type="project" value="TreeGrafter"/>
</dbReference>
<dbReference type="Proteomes" id="UP000030993">
    <property type="component" value="Unassembled WGS sequence"/>
</dbReference>
<sequence>MAEKMLFPSLPTEYKTSLAELYNQQENVLAHNIEYLRELSAEEKGLFSTKGGAAPIGSVLQIIYKISGKLLPLHFNVAVDRAFVQEEILRTNYVLVNGMMMAVVKRKRNPPLEIVYHNLKDLSDDELDAELQRHIAADKRLGFDLTNGQLVRFSVFNTGEDEYAIIVTTVEAVALKLDFHRIFRAALKLPQPEDISKIVDAVVGGNGVMTSPVKNYWEKMLSNLPPMPKIPHLNPQPAKGKYSEEAYLVYVPRDILSDLRSKAESNKLLLMSMLQTAWGLLLQQSNSVNNVSYCLLVPQKKKSIPGAQSLVPFLLKAEDNPTVKTMVNNAFKQFVVSQPYASLGREDIINLLGKHSEPFDHFLNFYDFLAEPKPYSKVKGTGDGTIVSQKHWDVRDVILDVSFRNEGNQVIISVDYNGEAYLQNDIAILLKHYLLVLQQMLTDWNEPVEYFMERLKKRWEVKFQELDESQEDSRSIIQDALSRIALFQECEQGIIQLFILGAKLYTKFEGDRISEHEVENQLVFVLSGKVARSIECGDGWYNTLDILKENSWINENVILPKHKVKISAEVITEQATILVVPLVNLMSTLKKSPLLAKNIIYHVMRQLEKYQRLWIQS</sequence>
<dbReference type="InterPro" id="IPR023213">
    <property type="entry name" value="CAT-like_dom_sf"/>
</dbReference>
<dbReference type="RefSeq" id="WP_039206053.1">
    <property type="nucleotide sequence ID" value="NZ_JSCE01000040.1"/>
</dbReference>